<dbReference type="Proteomes" id="UP000031637">
    <property type="component" value="Chromosome"/>
</dbReference>
<protein>
    <submittedName>
        <fullName evidence="2">Uncharacterized protein</fullName>
    </submittedName>
</protein>
<evidence type="ECO:0000313" key="2">
    <source>
        <dbReference type="EMBL" id="BAO31222.1"/>
    </source>
</evidence>
<evidence type="ECO:0000256" key="1">
    <source>
        <dbReference type="SAM" id="MobiDB-lite"/>
    </source>
</evidence>
<evidence type="ECO:0000313" key="3">
    <source>
        <dbReference type="Proteomes" id="UP000031637"/>
    </source>
</evidence>
<sequence length="962" mass="95308">METSGKRYLDVAGIKVNTAAANGSVGSWLLDPTDITIVHSASSGSATFPGTIFDNGGGTTATLNDYDINANLASNDITITTSSYGGGTGDIKFDASGGSIAITNASAIARTLTLTADNDIKFVGGTTTFNTTAAGSLGINFNPAANRKVEVQSGATLTFSGASAGAVVAAYMGGAATGRSWENYGTLNLNGESYLDLYSSAYSTLNNKSSGVLNINSTHGWPIQSENTGQAGQIYNDGVVNFADSSAFEAQYNQSATGTLNIAANTLLSMQNAGTLYGGVNIGAGGTLLLSEVHGGARTFYDASIAGPGTLNLGVATTFVNSTMSGGILANTAGGLGVPGSGLAFSGNMTFASTSTVTFVAGTYNFGTLRVVAGWDGSSSLTAPVTPNAGNISIPAGVFMSASDVSMRTGSGGISQASGGAITANSLVATSYGSGTVGFSGNNKVDYVTLYSTGDLNYNSYKSFHLVKATASTGPGVVITTSSGSPYGGNVYLGEISSGTAASVSAYGGIYDDNGSGVVNITAGTSASLTSFGGTAGALAISSDVKAASATNATVAAGSNYGGIRIWAIDNMPGGNMNLTDSASYQPSIGFYHSGSIANPGIVNLNAGANGDMLFAVGGDLTGAPNITVAPVNGKLILAAGGTLSLPAAFGSSTYKLGLLGNSVVINGAVQGKEIALGAGSLTIGSGGSLAAAGTFVGVVANDVTINGGYIKTTTGDLELMVGGNLNIGNASYGGYIWAGYNQSVAYFPDASILVGGNLKLNNGAHINAANDVYLDLMGSASTLVLNDGTVGYSPSYILSDIGTGIPATTHLAFAGRSSGGVMIDGKETTTTVVGGSGFFAVNTSTPAVAGAGLQIAYSGTTLDICVLSPSLCKPPPPTDTPIDKPPPSFEITGPGGTQPGSGTGGTTAGGTEGSFGGDDSGGNGDKKDDKKDDKDKDKKADNGKDGKKDDKPGQKKVAQCS</sequence>
<accession>W0SJD3</accession>
<gene>
    <name evidence="2" type="ORF">SUTH_03452</name>
</gene>
<proteinExistence type="predicted"/>
<dbReference type="EMBL" id="AP012547">
    <property type="protein sequence ID" value="BAO31222.1"/>
    <property type="molecule type" value="Genomic_DNA"/>
</dbReference>
<dbReference type="STRING" id="1223802.SUTH_03452"/>
<feature type="compositionally biased region" description="Pro residues" evidence="1">
    <location>
        <begin position="876"/>
        <end position="889"/>
    </location>
</feature>
<feature type="region of interest" description="Disordered" evidence="1">
    <location>
        <begin position="876"/>
        <end position="962"/>
    </location>
</feature>
<dbReference type="AlphaFoldDB" id="W0SJD3"/>
<dbReference type="KEGG" id="shd:SUTH_03452"/>
<keyword evidence="3" id="KW-1185">Reference proteome</keyword>
<organism evidence="2 3">
    <name type="scientific">Sulfuritalea hydrogenivorans sk43H</name>
    <dbReference type="NCBI Taxonomy" id="1223802"/>
    <lineage>
        <taxon>Bacteria</taxon>
        <taxon>Pseudomonadati</taxon>
        <taxon>Pseudomonadota</taxon>
        <taxon>Betaproteobacteria</taxon>
        <taxon>Nitrosomonadales</taxon>
        <taxon>Sterolibacteriaceae</taxon>
        <taxon>Sulfuritalea</taxon>
    </lineage>
</organism>
<dbReference type="HOGENOM" id="CLU_307347_0_0_4"/>
<name>W0SJD3_9PROT</name>
<reference evidence="2 3" key="1">
    <citation type="journal article" date="2014" name="Syst. Appl. Microbiol.">
        <title>Complete genomes of freshwater sulfur oxidizers Sulfuricella denitrificans skB26 and Sulfuritalea hydrogenivorans sk43H: genetic insights into the sulfur oxidation pathway of betaproteobacteria.</title>
        <authorList>
            <person name="Watanabe T."/>
            <person name="Kojima H."/>
            <person name="Fukui M."/>
        </authorList>
    </citation>
    <scope>NUCLEOTIDE SEQUENCE [LARGE SCALE GENOMIC DNA]</scope>
    <source>
        <strain evidence="2">DSM22779</strain>
    </source>
</reference>
<feature type="compositionally biased region" description="Gly residues" evidence="1">
    <location>
        <begin position="894"/>
        <end position="924"/>
    </location>
</feature>
<feature type="compositionally biased region" description="Basic and acidic residues" evidence="1">
    <location>
        <begin position="925"/>
        <end position="954"/>
    </location>
</feature>